<dbReference type="RefSeq" id="WP_013945579.1">
    <property type="nucleotide sequence ID" value="NZ_CP097901.1"/>
</dbReference>
<keyword evidence="1" id="KW-0472">Membrane</keyword>
<keyword evidence="1" id="KW-0812">Transmembrane</keyword>
<accession>A0ABY9E2P9</accession>
<sequence>MIFMRRSGDFAREAVVGAVLVGVLLMGAAVFALLSPMEYGCGLGWAQDALRFLRGAAPVGGIFAGFISLLVGVANMRDRAPTRKLPERVDKGAEG</sequence>
<keyword evidence="1" id="KW-1133">Transmembrane helix</keyword>
<evidence type="ECO:0000313" key="3">
    <source>
        <dbReference type="Proteomes" id="UP001321460"/>
    </source>
</evidence>
<dbReference type="GeneID" id="93876817"/>
<name>A0ABY9E2P9_9SPIR</name>
<dbReference type="Proteomes" id="UP001321460">
    <property type="component" value="Chromosome"/>
</dbReference>
<gene>
    <name evidence="2" type="ORF">TPLL2_1025a</name>
</gene>
<protein>
    <submittedName>
        <fullName evidence="2">Uncharacterized protein</fullName>
    </submittedName>
</protein>
<feature type="transmembrane region" description="Helical" evidence="1">
    <location>
        <begin position="56"/>
        <end position="74"/>
    </location>
</feature>
<reference evidence="2 3" key="1">
    <citation type="submission" date="2022-05" db="EMBL/GenBank/DDBJ databases">
        <title>Treponema leporis L2 test.</title>
        <authorList>
            <person name="Cejkova D."/>
        </authorList>
    </citation>
    <scope>NUCLEOTIDE SEQUENCE [LARGE SCALE GENOMIC DNA]</scope>
    <source>
        <strain evidence="2 3">L2</strain>
    </source>
</reference>
<dbReference type="EMBL" id="CP097901">
    <property type="protein sequence ID" value="WKC72880.1"/>
    <property type="molecule type" value="Genomic_DNA"/>
</dbReference>
<evidence type="ECO:0000256" key="1">
    <source>
        <dbReference type="SAM" id="Phobius"/>
    </source>
</evidence>
<evidence type="ECO:0000313" key="2">
    <source>
        <dbReference type="EMBL" id="WKC72880.1"/>
    </source>
</evidence>
<proteinExistence type="predicted"/>
<keyword evidence="3" id="KW-1185">Reference proteome</keyword>
<organism evidence="2 3">
    <name type="scientific">Treponema paraluiscuniculi</name>
    <dbReference type="NCBI Taxonomy" id="53435"/>
    <lineage>
        <taxon>Bacteria</taxon>
        <taxon>Pseudomonadati</taxon>
        <taxon>Spirochaetota</taxon>
        <taxon>Spirochaetia</taxon>
        <taxon>Spirochaetales</taxon>
        <taxon>Treponemataceae</taxon>
        <taxon>Treponema</taxon>
    </lineage>
</organism>